<comment type="catalytic activity">
    <reaction evidence="2">
        <text>a D-aminoacyl-tRNA + H2O = a tRNA + a D-alpha-amino acid + H(+)</text>
        <dbReference type="Rhea" id="RHEA:13953"/>
        <dbReference type="Rhea" id="RHEA-COMP:10123"/>
        <dbReference type="Rhea" id="RHEA-COMP:10124"/>
        <dbReference type="ChEBI" id="CHEBI:15377"/>
        <dbReference type="ChEBI" id="CHEBI:15378"/>
        <dbReference type="ChEBI" id="CHEBI:59871"/>
        <dbReference type="ChEBI" id="CHEBI:78442"/>
        <dbReference type="ChEBI" id="CHEBI:79333"/>
        <dbReference type="EC" id="3.1.1.96"/>
    </reaction>
</comment>
<dbReference type="GO" id="GO:0043908">
    <property type="term" value="F:Ser(Gly)-tRNA(Ala) hydrolase activity"/>
    <property type="evidence" value="ECO:0007669"/>
    <property type="project" value="UniProtKB-UniRule"/>
</dbReference>
<comment type="subunit">
    <text evidence="2">Homodimer.</text>
</comment>
<protein>
    <recommendedName>
        <fullName evidence="2">D-aminoacyl-tRNA deacylase</fullName>
        <shortName evidence="2">DTD</shortName>
        <ecNumber evidence="2">3.1.1.96</ecNumber>
    </recommendedName>
    <alternativeName>
        <fullName evidence="2">Gly-tRNA(Ala) deacylase</fullName>
        <ecNumber evidence="2">3.1.1.-</ecNumber>
    </alternativeName>
</protein>
<dbReference type="AlphaFoldDB" id="H0E350"/>
<keyword evidence="2" id="KW-0694">RNA-binding</keyword>
<comment type="similarity">
    <text evidence="1 2">Belongs to the DTD family.</text>
</comment>
<dbReference type="EC" id="3.1.1.-" evidence="2"/>
<dbReference type="SUPFAM" id="SSF69500">
    <property type="entry name" value="DTD-like"/>
    <property type="match status" value="1"/>
</dbReference>
<dbReference type="GO" id="GO:0051500">
    <property type="term" value="F:D-tyrosyl-tRNA(Tyr) deacylase activity"/>
    <property type="evidence" value="ECO:0007669"/>
    <property type="project" value="TreeGrafter"/>
</dbReference>
<dbReference type="NCBIfam" id="TIGR00256">
    <property type="entry name" value="D-aminoacyl-tRNA deacylase"/>
    <property type="match status" value="1"/>
</dbReference>
<keyword evidence="2" id="KW-0378">Hydrolase</keyword>
<proteinExistence type="inferred from homology"/>
<dbReference type="PANTHER" id="PTHR10472">
    <property type="entry name" value="D-TYROSYL-TRNA TYR DEACYLASE"/>
    <property type="match status" value="1"/>
</dbReference>
<dbReference type="GO" id="GO:0019478">
    <property type="term" value="P:D-amino acid catabolic process"/>
    <property type="evidence" value="ECO:0007669"/>
    <property type="project" value="UniProtKB-UniRule"/>
</dbReference>
<dbReference type="InterPro" id="IPR023509">
    <property type="entry name" value="DTD-like_sf"/>
</dbReference>
<dbReference type="EMBL" id="AGUD01000057">
    <property type="protein sequence ID" value="EHN11916.1"/>
    <property type="molecule type" value="Genomic_DNA"/>
</dbReference>
<comment type="subcellular location">
    <subcellularLocation>
        <location evidence="2">Cytoplasm</location>
    </subcellularLocation>
</comment>
<dbReference type="GO" id="GO:0106026">
    <property type="term" value="F:Gly-tRNA(Ala) deacylase activity"/>
    <property type="evidence" value="ECO:0007669"/>
    <property type="project" value="UniProtKB-UniRule"/>
</dbReference>
<dbReference type="HAMAP" id="MF_00518">
    <property type="entry name" value="Deacylase_Dtd"/>
    <property type="match status" value="1"/>
</dbReference>
<comment type="caution">
    <text evidence="3">The sequence shown here is derived from an EMBL/GenBank/DDBJ whole genome shotgun (WGS) entry which is preliminary data.</text>
</comment>
<name>H0E350_9ACTN</name>
<dbReference type="Gene3D" id="3.50.80.10">
    <property type="entry name" value="D-tyrosyl-tRNA(Tyr) deacylase"/>
    <property type="match status" value="1"/>
</dbReference>
<evidence type="ECO:0000313" key="4">
    <source>
        <dbReference type="Proteomes" id="UP000005143"/>
    </source>
</evidence>
<evidence type="ECO:0000313" key="3">
    <source>
        <dbReference type="EMBL" id="EHN11916.1"/>
    </source>
</evidence>
<evidence type="ECO:0000256" key="2">
    <source>
        <dbReference type="HAMAP-Rule" id="MF_00518"/>
    </source>
</evidence>
<reference evidence="3 4" key="1">
    <citation type="journal article" date="2013" name="Biodegradation">
        <title>Quantitative proteomic analysis of ibuprofen-degrading Patulibacter sp. strain I11.</title>
        <authorList>
            <person name="Almeida B."/>
            <person name="Kjeldal H."/>
            <person name="Lolas I."/>
            <person name="Knudsen A.D."/>
            <person name="Carvalho G."/>
            <person name="Nielsen K.L."/>
            <person name="Barreto Crespo M.T."/>
            <person name="Stensballe A."/>
            <person name="Nielsen J.L."/>
        </authorList>
    </citation>
    <scope>NUCLEOTIDE SEQUENCE [LARGE SCALE GENOMIC DNA]</scope>
    <source>
        <strain evidence="3 4">I11</strain>
    </source>
</reference>
<dbReference type="FunFam" id="3.50.80.10:FF:000001">
    <property type="entry name" value="D-aminoacyl-tRNA deacylase"/>
    <property type="match status" value="1"/>
</dbReference>
<dbReference type="Proteomes" id="UP000005143">
    <property type="component" value="Unassembled WGS sequence"/>
</dbReference>
<keyword evidence="2" id="KW-0820">tRNA-binding</keyword>
<accession>H0E350</accession>
<evidence type="ECO:0000256" key="1">
    <source>
        <dbReference type="ARBA" id="ARBA00009673"/>
    </source>
</evidence>
<dbReference type="PATRIC" id="fig|1097667.3.peg.1214"/>
<dbReference type="EC" id="3.1.1.96" evidence="2"/>
<comment type="catalytic activity">
    <reaction evidence="2">
        <text>glycyl-tRNA(Ala) + H2O = tRNA(Ala) + glycine + H(+)</text>
        <dbReference type="Rhea" id="RHEA:53744"/>
        <dbReference type="Rhea" id="RHEA-COMP:9657"/>
        <dbReference type="Rhea" id="RHEA-COMP:13640"/>
        <dbReference type="ChEBI" id="CHEBI:15377"/>
        <dbReference type="ChEBI" id="CHEBI:15378"/>
        <dbReference type="ChEBI" id="CHEBI:57305"/>
        <dbReference type="ChEBI" id="CHEBI:78442"/>
        <dbReference type="ChEBI" id="CHEBI:78522"/>
    </reaction>
</comment>
<comment type="function">
    <text evidence="2">An aminoacyl-tRNA editing enzyme that deacylates mischarged D-aminoacyl-tRNAs. Also deacylates mischarged glycyl-tRNA(Ala), protecting cells against glycine mischarging by AlaRS. Acts via tRNA-based rather than protein-based catalysis; rejects L-amino acids rather than detecting D-amino acids in the active site. By recycling D-aminoacyl-tRNA to D-amino acids and free tRNA molecules, this enzyme counteracts the toxicity associated with the formation of D-aminoacyl-tRNA entities in vivo and helps enforce protein L-homochirality.</text>
</comment>
<dbReference type="Pfam" id="PF02580">
    <property type="entry name" value="Tyr_Deacylase"/>
    <property type="match status" value="1"/>
</dbReference>
<dbReference type="PANTHER" id="PTHR10472:SF5">
    <property type="entry name" value="D-AMINOACYL-TRNA DEACYLASE 1"/>
    <property type="match status" value="1"/>
</dbReference>
<dbReference type="InterPro" id="IPR003732">
    <property type="entry name" value="Daa-tRNA_deacyls_DTD"/>
</dbReference>
<dbReference type="OrthoDB" id="9801395at2"/>
<feature type="short sequence motif" description="Gly-cisPro motif, important for rejection of L-amino acids" evidence="2">
    <location>
        <begin position="130"/>
        <end position="131"/>
    </location>
</feature>
<dbReference type="RefSeq" id="WP_007572061.1">
    <property type="nucleotide sequence ID" value="NZ_AGUD01000057.1"/>
</dbReference>
<organism evidence="3 4">
    <name type="scientific">Patulibacter medicamentivorans</name>
    <dbReference type="NCBI Taxonomy" id="1097667"/>
    <lineage>
        <taxon>Bacteria</taxon>
        <taxon>Bacillati</taxon>
        <taxon>Actinomycetota</taxon>
        <taxon>Thermoleophilia</taxon>
        <taxon>Solirubrobacterales</taxon>
        <taxon>Patulibacteraceae</taxon>
        <taxon>Patulibacter</taxon>
    </lineage>
</organism>
<keyword evidence="4" id="KW-1185">Reference proteome</keyword>
<gene>
    <name evidence="2" type="primary">dtd</name>
    <name evidence="3" type="ORF">PAI11_12170</name>
</gene>
<dbReference type="GO" id="GO:0000049">
    <property type="term" value="F:tRNA binding"/>
    <property type="evidence" value="ECO:0007669"/>
    <property type="project" value="UniProtKB-UniRule"/>
</dbReference>
<keyword evidence="2" id="KW-0963">Cytoplasm</keyword>
<dbReference type="GO" id="GO:0005737">
    <property type="term" value="C:cytoplasm"/>
    <property type="evidence" value="ECO:0007669"/>
    <property type="project" value="UniProtKB-SubCell"/>
</dbReference>
<sequence length="141" mass="15053">MRALVQRVSSAAVHVDGREVSSIGPGLLVLLGVARDDDEATCDWVADKVASLRLFAGADGRMDEPLGERQVLCVSQFTLYGDTRRGTRPSWSRAAPGPIAEPLYERFCTRIGAARGVFGADMTVLSAGDGPVTVMVERESS</sequence>
<comment type="domain">
    <text evidence="2">A Gly-cisPro motif from one monomer fits into the active site of the other monomer to allow specific chiral rejection of L-amino acids.</text>
</comment>